<gene>
    <name evidence="8" type="ORF">K437DRAFT_254453</name>
</gene>
<name>A0A066WES9_TILAU</name>
<dbReference type="HOGENOM" id="CLU_009839_0_0_1"/>
<dbReference type="STRING" id="1037660.A0A066WES9"/>
<evidence type="ECO:0000256" key="5">
    <source>
        <dbReference type="SAM" id="MobiDB-lite"/>
    </source>
</evidence>
<dbReference type="GO" id="GO:0000139">
    <property type="term" value="C:Golgi membrane"/>
    <property type="evidence" value="ECO:0007669"/>
    <property type="project" value="UniProtKB-SubCell"/>
</dbReference>
<dbReference type="InterPro" id="IPR048485">
    <property type="entry name" value="COG5_helical"/>
</dbReference>
<dbReference type="GO" id="GO:0017119">
    <property type="term" value="C:Golgi transport complex"/>
    <property type="evidence" value="ECO:0007669"/>
    <property type="project" value="InterPro"/>
</dbReference>
<dbReference type="GeneID" id="25263872"/>
<sequence length="770" mass="83945">MGGTQEDVNEVFLRPDFSAQAYANAIIEGRSADGASQGQSQGQAQSSVTLALSKLNIALDDSARLIKEEVTASATELVASAQHACQTEGELSVLCSAIAGLQQSTREMKQKVTSDYHLLGRLQTRTEKLQQVAGVIRNTVRFVVLCRRLDTQLRSAVPCYSEAQASRDCDGPGEEGGKMAALAETPEDGNAAAHLVESASQLPKAAVILTAIEGLLVPAQDSTSAELSITGLHVVQQRQAWVIEARQFITERMEDIVVQGLKELSIPLLSASLATALNLGGLPELVQDLLADLTDVVRERTRAAFDVATLAREAAAASGKAAAVGRSYAPRSTAGAAGTRAEQDARYAALLWRRMQTLLVHEMSAVCKKVYTLEKVLRLKTSTSPADTSGVDQQDEHGEARGAGADNGKTLLEDAMAVLEDKPSLLFWRTLAESFERESGAAMQASAPFKNNLEQGFLQLLQIFLDFFDQITLYTDTVYTFERQTPESLMLMTKLSALSRGYVARVASRLDDAASTSFSSRNVPGQMEGAHFAKLLCKELEQVKDPLLLPALVRCAENAAQDYFDQLLRLRVSPPLNLAAGQSFSGHLRNADLASAAYAIVTTLLERKHSSSPALRSFLQSNFSKFEQAVQEQFFTPLFESVQTQLQLPISRMQYTTETKHFKSVSPYMADLSDRMALLRDSILPKYQIGDVKEDWLKRIVEATLNFFVEQLEQLSSPDVLTGNSRLTADISELQLSASKILANGSFRESIQLDALPAHSRLQSLRNMCA</sequence>
<feature type="domain" description="Conserved oligomeric Golgi complex subunit 5 helical" evidence="7">
    <location>
        <begin position="230"/>
        <end position="468"/>
    </location>
</feature>
<evidence type="ECO:0000256" key="4">
    <source>
        <dbReference type="ARBA" id="ARBA00023136"/>
    </source>
</evidence>
<dbReference type="EMBL" id="JMSN01000012">
    <property type="protein sequence ID" value="KDN52266.1"/>
    <property type="molecule type" value="Genomic_DNA"/>
</dbReference>
<reference evidence="8 9" key="1">
    <citation type="submission" date="2014-05" db="EMBL/GenBank/DDBJ databases">
        <title>Draft genome sequence of a rare smut relative, Tilletiaria anomala UBC 951.</title>
        <authorList>
            <consortium name="DOE Joint Genome Institute"/>
            <person name="Toome M."/>
            <person name="Kuo A."/>
            <person name="Henrissat B."/>
            <person name="Lipzen A."/>
            <person name="Tritt A."/>
            <person name="Yoshinaga Y."/>
            <person name="Zane M."/>
            <person name="Barry K."/>
            <person name="Grigoriev I.V."/>
            <person name="Spatafora J.W."/>
            <person name="Aimea M.C."/>
        </authorList>
    </citation>
    <scope>NUCLEOTIDE SEQUENCE [LARGE SCALE GENOMIC DNA]</scope>
    <source>
        <strain evidence="8 9">UBC 951</strain>
    </source>
</reference>
<keyword evidence="3" id="KW-0333">Golgi apparatus</keyword>
<dbReference type="OMA" id="MMVEYFE"/>
<proteinExistence type="predicted"/>
<dbReference type="RefSeq" id="XP_013245109.1">
    <property type="nucleotide sequence ID" value="XM_013389655.1"/>
</dbReference>
<protein>
    <recommendedName>
        <fullName evidence="2">Conserved oligomeric Golgi complex subunit 5</fullName>
    </recommendedName>
</protein>
<dbReference type="AlphaFoldDB" id="A0A066WES9"/>
<feature type="compositionally biased region" description="Polar residues" evidence="5">
    <location>
        <begin position="383"/>
        <end position="392"/>
    </location>
</feature>
<evidence type="ECO:0000259" key="6">
    <source>
        <dbReference type="Pfam" id="PF10392"/>
    </source>
</evidence>
<dbReference type="PANTHER" id="PTHR13228:SF3">
    <property type="entry name" value="CONSERVED OLIGOMERIC GOLGI COMPLEX SUBUNIT 5"/>
    <property type="match status" value="1"/>
</dbReference>
<evidence type="ECO:0000313" key="9">
    <source>
        <dbReference type="Proteomes" id="UP000027361"/>
    </source>
</evidence>
<organism evidence="8 9">
    <name type="scientific">Tilletiaria anomala (strain ATCC 24038 / CBS 436.72 / UBC 951)</name>
    <dbReference type="NCBI Taxonomy" id="1037660"/>
    <lineage>
        <taxon>Eukaryota</taxon>
        <taxon>Fungi</taxon>
        <taxon>Dikarya</taxon>
        <taxon>Basidiomycota</taxon>
        <taxon>Ustilaginomycotina</taxon>
        <taxon>Exobasidiomycetes</taxon>
        <taxon>Georgefischeriales</taxon>
        <taxon>Tilletiariaceae</taxon>
        <taxon>Tilletiaria</taxon>
    </lineage>
</organism>
<dbReference type="Pfam" id="PF20649">
    <property type="entry name" value="COG5_C"/>
    <property type="match status" value="1"/>
</dbReference>
<evidence type="ECO:0000313" key="8">
    <source>
        <dbReference type="EMBL" id="KDN52266.1"/>
    </source>
</evidence>
<comment type="subcellular location">
    <subcellularLocation>
        <location evidence="1">Golgi apparatus membrane</location>
        <topology evidence="1">Peripheral membrane protein</topology>
    </subcellularLocation>
</comment>
<dbReference type="InterPro" id="IPR019465">
    <property type="entry name" value="Cog5"/>
</dbReference>
<feature type="region of interest" description="Disordered" evidence="5">
    <location>
        <begin position="383"/>
        <end position="406"/>
    </location>
</feature>
<dbReference type="InParanoid" id="A0A066WES9"/>
<evidence type="ECO:0000256" key="2">
    <source>
        <dbReference type="ARBA" id="ARBA00020974"/>
    </source>
</evidence>
<dbReference type="GO" id="GO:0006891">
    <property type="term" value="P:intra-Golgi vesicle-mediated transport"/>
    <property type="evidence" value="ECO:0007669"/>
    <property type="project" value="InterPro"/>
</dbReference>
<dbReference type="InterPro" id="IPR049176">
    <property type="entry name" value="COG5_N"/>
</dbReference>
<keyword evidence="9" id="KW-1185">Reference proteome</keyword>
<keyword evidence="4" id="KW-0472">Membrane</keyword>
<dbReference type="PANTHER" id="PTHR13228">
    <property type="entry name" value="CONSERVED OLIGOMERIC GOLGI COMPLEX COMPONENT 5"/>
    <property type="match status" value="1"/>
</dbReference>
<dbReference type="OrthoDB" id="18786at2759"/>
<comment type="caution">
    <text evidence="8">The sequence shown here is derived from an EMBL/GenBank/DDBJ whole genome shotgun (WGS) entry which is preliminary data.</text>
</comment>
<evidence type="ECO:0000256" key="1">
    <source>
        <dbReference type="ARBA" id="ARBA00004395"/>
    </source>
</evidence>
<evidence type="ECO:0000259" key="7">
    <source>
        <dbReference type="Pfam" id="PF20649"/>
    </source>
</evidence>
<feature type="domain" description="Conserved oligomeric Golgi complex subunit 5 N-terminal" evidence="6">
    <location>
        <begin position="10"/>
        <end position="149"/>
    </location>
</feature>
<dbReference type="Pfam" id="PF10392">
    <property type="entry name" value="COG5_N"/>
    <property type="match status" value="1"/>
</dbReference>
<dbReference type="Proteomes" id="UP000027361">
    <property type="component" value="Unassembled WGS sequence"/>
</dbReference>
<evidence type="ECO:0000256" key="3">
    <source>
        <dbReference type="ARBA" id="ARBA00023034"/>
    </source>
</evidence>
<accession>A0A066WES9</accession>